<gene>
    <name evidence="3" type="ORF">CC86DRAFT_182837</name>
</gene>
<sequence>MDPLSVTASIIGIIGGINAVYKTIKTIKGLPKAFDEVQKDLPLVLSILRGAQNSLLDGQEISDDEKNAITAVLQPSRDKAEELKRIFDEVRIECEEDKDAKDWAKLRTVYRKALRGVKASRVEHLMMDILEGMKKLALTHVFKSATQHDIQTLEKAIHDLSEVEPSLPDSEFGMDGQI</sequence>
<keyword evidence="1" id="KW-1133">Transmembrane helix</keyword>
<name>A0A6A6ZAB4_9PLEO</name>
<dbReference type="Proteomes" id="UP000799424">
    <property type="component" value="Unassembled WGS sequence"/>
</dbReference>
<keyword evidence="4" id="KW-1185">Reference proteome</keyword>
<feature type="domain" description="NACHT-NTPase and P-loop NTPases N-terminal" evidence="2">
    <location>
        <begin position="8"/>
        <end position="136"/>
    </location>
</feature>
<organism evidence="3 4">
    <name type="scientific">Ophiobolus disseminans</name>
    <dbReference type="NCBI Taxonomy" id="1469910"/>
    <lineage>
        <taxon>Eukaryota</taxon>
        <taxon>Fungi</taxon>
        <taxon>Dikarya</taxon>
        <taxon>Ascomycota</taxon>
        <taxon>Pezizomycotina</taxon>
        <taxon>Dothideomycetes</taxon>
        <taxon>Pleosporomycetidae</taxon>
        <taxon>Pleosporales</taxon>
        <taxon>Pleosporineae</taxon>
        <taxon>Phaeosphaeriaceae</taxon>
        <taxon>Ophiobolus</taxon>
    </lineage>
</organism>
<keyword evidence="1" id="KW-0812">Transmembrane</keyword>
<feature type="transmembrane region" description="Helical" evidence="1">
    <location>
        <begin position="6"/>
        <end position="24"/>
    </location>
</feature>
<dbReference type="OrthoDB" id="674604at2759"/>
<evidence type="ECO:0000259" key="2">
    <source>
        <dbReference type="Pfam" id="PF17107"/>
    </source>
</evidence>
<feature type="non-terminal residue" evidence="3">
    <location>
        <position position="178"/>
    </location>
</feature>
<dbReference type="EMBL" id="MU006266">
    <property type="protein sequence ID" value="KAF2818051.1"/>
    <property type="molecule type" value="Genomic_DNA"/>
</dbReference>
<evidence type="ECO:0000313" key="3">
    <source>
        <dbReference type="EMBL" id="KAF2818051.1"/>
    </source>
</evidence>
<dbReference type="InterPro" id="IPR031352">
    <property type="entry name" value="SesA"/>
</dbReference>
<evidence type="ECO:0000256" key="1">
    <source>
        <dbReference type="SAM" id="Phobius"/>
    </source>
</evidence>
<proteinExistence type="predicted"/>
<protein>
    <recommendedName>
        <fullName evidence="2">NACHT-NTPase and P-loop NTPases N-terminal domain-containing protein</fullName>
    </recommendedName>
</protein>
<dbReference type="AlphaFoldDB" id="A0A6A6ZAB4"/>
<keyword evidence="1" id="KW-0472">Membrane</keyword>
<evidence type="ECO:0000313" key="4">
    <source>
        <dbReference type="Proteomes" id="UP000799424"/>
    </source>
</evidence>
<dbReference type="Pfam" id="PF17107">
    <property type="entry name" value="SesA"/>
    <property type="match status" value="1"/>
</dbReference>
<reference evidence="3" key="1">
    <citation type="journal article" date="2020" name="Stud. Mycol.">
        <title>101 Dothideomycetes genomes: a test case for predicting lifestyles and emergence of pathogens.</title>
        <authorList>
            <person name="Haridas S."/>
            <person name="Albert R."/>
            <person name="Binder M."/>
            <person name="Bloem J."/>
            <person name="Labutti K."/>
            <person name="Salamov A."/>
            <person name="Andreopoulos B."/>
            <person name="Baker S."/>
            <person name="Barry K."/>
            <person name="Bills G."/>
            <person name="Bluhm B."/>
            <person name="Cannon C."/>
            <person name="Castanera R."/>
            <person name="Culley D."/>
            <person name="Daum C."/>
            <person name="Ezra D."/>
            <person name="Gonzalez J."/>
            <person name="Henrissat B."/>
            <person name="Kuo A."/>
            <person name="Liang C."/>
            <person name="Lipzen A."/>
            <person name="Lutzoni F."/>
            <person name="Magnuson J."/>
            <person name="Mondo S."/>
            <person name="Nolan M."/>
            <person name="Ohm R."/>
            <person name="Pangilinan J."/>
            <person name="Park H.-J."/>
            <person name="Ramirez L."/>
            <person name="Alfaro M."/>
            <person name="Sun H."/>
            <person name="Tritt A."/>
            <person name="Yoshinaga Y."/>
            <person name="Zwiers L.-H."/>
            <person name="Turgeon B."/>
            <person name="Goodwin S."/>
            <person name="Spatafora J."/>
            <person name="Crous P."/>
            <person name="Grigoriev I."/>
        </authorList>
    </citation>
    <scope>NUCLEOTIDE SEQUENCE</scope>
    <source>
        <strain evidence="3">CBS 113818</strain>
    </source>
</reference>
<accession>A0A6A6ZAB4</accession>